<feature type="region of interest" description="Disordered" evidence="1">
    <location>
        <begin position="38"/>
        <end position="61"/>
    </location>
</feature>
<sequence length="61" mass="6824">MRHDWVFDVLSDLLAFATRNDLPRLAARVAEALEEARVEIAESQDGQDDAPHAPPSGRQMH</sequence>
<organism evidence="2 3">
    <name type="scientific">Rhodobacter calidifons</name>
    <dbReference type="NCBI Taxonomy" id="2715277"/>
    <lineage>
        <taxon>Bacteria</taxon>
        <taxon>Pseudomonadati</taxon>
        <taxon>Pseudomonadota</taxon>
        <taxon>Alphaproteobacteria</taxon>
        <taxon>Rhodobacterales</taxon>
        <taxon>Rhodobacter group</taxon>
        <taxon>Rhodobacter</taxon>
    </lineage>
</organism>
<comment type="caution">
    <text evidence="2">The sequence shown here is derived from an EMBL/GenBank/DDBJ whole genome shotgun (WGS) entry which is preliminary data.</text>
</comment>
<evidence type="ECO:0000313" key="2">
    <source>
        <dbReference type="EMBL" id="NHB75418.1"/>
    </source>
</evidence>
<dbReference type="RefSeq" id="WP_166401185.1">
    <property type="nucleotide sequence ID" value="NZ_JAANHS010000001.1"/>
</dbReference>
<name>A0ABX0G3A7_9RHOB</name>
<evidence type="ECO:0000256" key="1">
    <source>
        <dbReference type="SAM" id="MobiDB-lite"/>
    </source>
</evidence>
<accession>A0ABX0G3A7</accession>
<proteinExistence type="predicted"/>
<dbReference type="EMBL" id="JAANHS010000001">
    <property type="protein sequence ID" value="NHB75418.1"/>
    <property type="molecule type" value="Genomic_DNA"/>
</dbReference>
<reference evidence="2 3" key="1">
    <citation type="journal article" date="2022" name="Microorganisms">
        <title>Genome Sequence and Characterization of a Xanthorhodopsin-Containing, Aerobic Anoxygenic Phototrophic Rhodobacter Species, Isolated from Mesophilic Conditions at Yellowstone National Park.</title>
        <authorList>
            <person name="Kyndt J.A."/>
            <person name="Robertson S."/>
            <person name="Shoffstall I.B."/>
            <person name="Ramaley R.F."/>
            <person name="Meyer T.E."/>
        </authorList>
    </citation>
    <scope>NUCLEOTIDE SEQUENCE [LARGE SCALE GENOMIC DNA]</scope>
    <source>
        <strain evidence="2 3">M37P</strain>
    </source>
</reference>
<evidence type="ECO:0000313" key="3">
    <source>
        <dbReference type="Proteomes" id="UP001515660"/>
    </source>
</evidence>
<keyword evidence="3" id="KW-1185">Reference proteome</keyword>
<dbReference type="Proteomes" id="UP001515660">
    <property type="component" value="Unassembled WGS sequence"/>
</dbReference>
<gene>
    <name evidence="2" type="ORF">G8O29_01520</name>
</gene>
<protein>
    <submittedName>
        <fullName evidence="2">Uncharacterized protein</fullName>
    </submittedName>
</protein>